<evidence type="ECO:0000313" key="3">
    <source>
        <dbReference type="EMBL" id="SFN21662.1"/>
    </source>
</evidence>
<evidence type="ECO:0000256" key="2">
    <source>
        <dbReference type="SAM" id="SignalP"/>
    </source>
</evidence>
<evidence type="ECO:0000313" key="4">
    <source>
        <dbReference type="Proteomes" id="UP000198575"/>
    </source>
</evidence>
<protein>
    <recommendedName>
        <fullName evidence="5">DUF4398 domain-containing protein</fullName>
    </recommendedName>
</protein>
<feature type="signal peptide" evidence="2">
    <location>
        <begin position="1"/>
        <end position="20"/>
    </location>
</feature>
<reference evidence="3 4" key="1">
    <citation type="submission" date="2016-10" db="EMBL/GenBank/DDBJ databases">
        <authorList>
            <person name="de Groot N.N."/>
        </authorList>
    </citation>
    <scope>NUCLEOTIDE SEQUENCE [LARGE SCALE GENOMIC DNA]</scope>
    <source>
        <strain evidence="3 4">CGMCC 1.7659</strain>
    </source>
</reference>
<feature type="region of interest" description="Disordered" evidence="1">
    <location>
        <begin position="69"/>
        <end position="107"/>
    </location>
</feature>
<keyword evidence="4" id="KW-1185">Reference proteome</keyword>
<sequence>MKFRLAILLLTTLWCGSAFASRHDDAEIAFAQAQTAVQAAEAADAARAAPTEWDAAQSNLTAARGALDRREWEASSMSSEKAKADADLAAARAREQRATAATAEIEASVETLRRELERPGS</sequence>
<keyword evidence="2" id="KW-0732">Signal</keyword>
<feature type="compositionally biased region" description="Basic and acidic residues" evidence="1">
    <location>
        <begin position="80"/>
        <end position="97"/>
    </location>
</feature>
<dbReference type="STRING" id="578942.SAMN05216289_10838"/>
<dbReference type="Gene3D" id="1.20.1270.390">
    <property type="match status" value="1"/>
</dbReference>
<organism evidence="3 4">
    <name type="scientific">Dokdonella immobilis</name>
    <dbReference type="NCBI Taxonomy" id="578942"/>
    <lineage>
        <taxon>Bacteria</taxon>
        <taxon>Pseudomonadati</taxon>
        <taxon>Pseudomonadota</taxon>
        <taxon>Gammaproteobacteria</taxon>
        <taxon>Lysobacterales</taxon>
        <taxon>Rhodanobacteraceae</taxon>
        <taxon>Dokdonella</taxon>
    </lineage>
</organism>
<evidence type="ECO:0008006" key="5">
    <source>
        <dbReference type="Google" id="ProtNLM"/>
    </source>
</evidence>
<dbReference type="AlphaFoldDB" id="A0A1I4X7K1"/>
<gene>
    <name evidence="3" type="ORF">SAMN05216289_10838</name>
</gene>
<name>A0A1I4X7K1_9GAMM</name>
<accession>A0A1I4X7K1</accession>
<dbReference type="RefSeq" id="WP_175497964.1">
    <property type="nucleotide sequence ID" value="NZ_FOVF01000008.1"/>
</dbReference>
<evidence type="ECO:0000256" key="1">
    <source>
        <dbReference type="SAM" id="MobiDB-lite"/>
    </source>
</evidence>
<proteinExistence type="predicted"/>
<dbReference type="EMBL" id="FOVF01000008">
    <property type="protein sequence ID" value="SFN21662.1"/>
    <property type="molecule type" value="Genomic_DNA"/>
</dbReference>
<feature type="chain" id="PRO_5011705097" description="DUF4398 domain-containing protein" evidence="2">
    <location>
        <begin position="21"/>
        <end position="121"/>
    </location>
</feature>
<dbReference type="Proteomes" id="UP000198575">
    <property type="component" value="Unassembled WGS sequence"/>
</dbReference>